<evidence type="ECO:0000313" key="2">
    <source>
        <dbReference type="EMBL" id="ACP25783.1"/>
    </source>
</evidence>
<organism evidence="2 3">
    <name type="scientific">Sinorhizobium fredii (strain NBRC 101917 / NGR234)</name>
    <dbReference type="NCBI Taxonomy" id="394"/>
    <lineage>
        <taxon>Bacteria</taxon>
        <taxon>Pseudomonadati</taxon>
        <taxon>Pseudomonadota</taxon>
        <taxon>Alphaproteobacteria</taxon>
        <taxon>Hyphomicrobiales</taxon>
        <taxon>Rhizobiaceae</taxon>
        <taxon>Sinorhizobium/Ensifer group</taxon>
        <taxon>Sinorhizobium</taxon>
    </lineage>
</organism>
<evidence type="ECO:0000259" key="1">
    <source>
        <dbReference type="Pfam" id="PF14534"/>
    </source>
</evidence>
<dbReference type="eggNOG" id="ENOG5032YQ5">
    <property type="taxonomic scope" value="Bacteria"/>
</dbReference>
<dbReference type="Proteomes" id="UP000001054">
    <property type="component" value="Chromosome"/>
</dbReference>
<dbReference type="OrthoDB" id="667202at2"/>
<evidence type="ECO:0000313" key="3">
    <source>
        <dbReference type="Proteomes" id="UP000001054"/>
    </source>
</evidence>
<dbReference type="HOGENOM" id="CLU_1053359_0_0_5"/>
<dbReference type="EMBL" id="CP001389">
    <property type="protein sequence ID" value="ACP25783.1"/>
    <property type="molecule type" value="Genomic_DNA"/>
</dbReference>
<dbReference type="STRING" id="394.NGR_c20200"/>
<keyword evidence="3" id="KW-1185">Reference proteome</keyword>
<proteinExistence type="predicted"/>
<protein>
    <recommendedName>
        <fullName evidence="1">DUF4440 domain-containing protein</fullName>
    </recommendedName>
</protein>
<dbReference type="SUPFAM" id="SSF54427">
    <property type="entry name" value="NTF2-like"/>
    <property type="match status" value="1"/>
</dbReference>
<sequence>MDDREAWDRERRLWLEGAGVYQQLLDDECLMAFAPVGILSGAEIIRALDGAPRWLDVEMTEQRSARPNDSVLVLAYRADARRDPDVSYAAYCTSTYARTGEDWRLIQHQQTPIADPSAMHSSRSSRQEGTMDEILRSFFARYESMANRVLARDMDVGETTFAFASDFIAASPAGVMAGKNDESLKGSMEKGYARYRAIGTRELNIRDLEITPIDALHFLVRVDWRSVYEVDERPDVVIDFEVHYLVQLLKGEPKIFGWVSGDEEAVLREHGIG</sequence>
<name>C3MEB4_SINFN</name>
<gene>
    <name evidence="2" type="ordered locus">NGR_c20200</name>
</gene>
<dbReference type="InterPro" id="IPR032710">
    <property type="entry name" value="NTF2-like_dom_sf"/>
</dbReference>
<dbReference type="Gene3D" id="3.10.450.50">
    <property type="match status" value="1"/>
</dbReference>
<reference evidence="2 3" key="1">
    <citation type="journal article" date="2009" name="Appl. Environ. Microbiol.">
        <title>Rhizobium sp. strain NGR234 possesses a remarkable number of secretion systems.</title>
        <authorList>
            <person name="Schmeisser C."/>
            <person name="Liesegang H."/>
            <person name="Krysciak D."/>
            <person name="Bakkou N."/>
            <person name="Le Quere A."/>
            <person name="Wollherr A."/>
            <person name="Heinemeyer I."/>
            <person name="Morgenstern B."/>
            <person name="Pommerening-Roeser A."/>
            <person name="Flores M."/>
            <person name="Palacios R."/>
            <person name="Brenner S."/>
            <person name="Gottschalk G."/>
            <person name="Schmitz R.A."/>
            <person name="Broughton W.J."/>
            <person name="Perret X."/>
            <person name="Strittmatter A.W."/>
            <person name="Streit W.R."/>
        </authorList>
    </citation>
    <scope>NUCLEOTIDE SEQUENCE [LARGE SCALE GENOMIC DNA]</scope>
    <source>
        <strain evidence="3">NBRC 101917 / NGR234</strain>
    </source>
</reference>
<dbReference type="PATRIC" id="fig|394.7.peg.4843"/>
<accession>C3MEB4</accession>
<dbReference type="KEGG" id="rhi:NGR_c20200"/>
<feature type="domain" description="DUF4440" evidence="1">
    <location>
        <begin position="20"/>
        <end position="105"/>
    </location>
</feature>
<dbReference type="InterPro" id="IPR027843">
    <property type="entry name" value="DUF4440"/>
</dbReference>
<dbReference type="AlphaFoldDB" id="C3MEB4"/>
<dbReference type="Pfam" id="PF14534">
    <property type="entry name" value="DUF4440"/>
    <property type="match status" value="1"/>
</dbReference>